<feature type="domain" description="Histidine kinase" evidence="6">
    <location>
        <begin position="9"/>
        <end position="68"/>
    </location>
</feature>
<evidence type="ECO:0000256" key="2">
    <source>
        <dbReference type="ARBA" id="ARBA00012438"/>
    </source>
</evidence>
<dbReference type="AlphaFoldDB" id="A0A1H2ULS6"/>
<reference evidence="9" key="1">
    <citation type="submission" date="2016-10" db="EMBL/GenBank/DDBJ databases">
        <authorList>
            <person name="Varghese N."/>
            <person name="Submissions S."/>
        </authorList>
    </citation>
    <scope>NUCLEOTIDE SEQUENCE [LARGE SCALE GENOMIC DNA]</scope>
    <source>
        <strain evidence="9">DSM 15718</strain>
    </source>
</reference>
<gene>
    <name evidence="8" type="ORF">SAMN05444338_103193</name>
</gene>
<comment type="catalytic activity">
    <reaction evidence="1">
        <text>ATP + protein L-histidine = ADP + protein N-phospho-L-histidine.</text>
        <dbReference type="EC" id="2.7.13.3"/>
    </reaction>
</comment>
<dbReference type="PANTHER" id="PTHR45339:SF1">
    <property type="entry name" value="HYBRID SIGNAL TRANSDUCTION HISTIDINE KINASE J"/>
    <property type="match status" value="1"/>
</dbReference>
<organism evidence="8 9">
    <name type="scientific">Flavobacterium degerlachei</name>
    <dbReference type="NCBI Taxonomy" id="229203"/>
    <lineage>
        <taxon>Bacteria</taxon>
        <taxon>Pseudomonadati</taxon>
        <taxon>Bacteroidota</taxon>
        <taxon>Flavobacteriia</taxon>
        <taxon>Flavobacteriales</taxon>
        <taxon>Flavobacteriaceae</taxon>
        <taxon>Flavobacterium</taxon>
    </lineage>
</organism>
<protein>
    <recommendedName>
        <fullName evidence="2">histidine kinase</fullName>
        <ecNumber evidence="2">2.7.13.3</ecNumber>
    </recommendedName>
</protein>
<feature type="domain" description="Response regulatory" evidence="7">
    <location>
        <begin position="90"/>
        <end position="205"/>
    </location>
</feature>
<keyword evidence="3 5" id="KW-0597">Phosphoprotein</keyword>
<keyword evidence="9" id="KW-1185">Reference proteome</keyword>
<dbReference type="RefSeq" id="WP_091430162.1">
    <property type="nucleotide sequence ID" value="NZ_FNMV01000003.1"/>
</dbReference>
<dbReference type="InterPro" id="IPR011006">
    <property type="entry name" value="CheY-like_superfamily"/>
</dbReference>
<dbReference type="EC" id="2.7.13.3" evidence="2"/>
<dbReference type="PRINTS" id="PR00344">
    <property type="entry name" value="BCTRLSENSOR"/>
</dbReference>
<dbReference type="CDD" id="cd17546">
    <property type="entry name" value="REC_hyHK_CKI1_RcsC-like"/>
    <property type="match status" value="1"/>
</dbReference>
<evidence type="ECO:0000259" key="6">
    <source>
        <dbReference type="PROSITE" id="PS50109"/>
    </source>
</evidence>
<dbReference type="Gene3D" id="3.40.50.2300">
    <property type="match status" value="1"/>
</dbReference>
<dbReference type="PANTHER" id="PTHR45339">
    <property type="entry name" value="HYBRID SIGNAL TRANSDUCTION HISTIDINE KINASE J"/>
    <property type="match status" value="1"/>
</dbReference>
<dbReference type="SUPFAM" id="SSF55874">
    <property type="entry name" value="ATPase domain of HSP90 chaperone/DNA topoisomerase II/histidine kinase"/>
    <property type="match status" value="1"/>
</dbReference>
<dbReference type="Proteomes" id="UP000198569">
    <property type="component" value="Unassembled WGS sequence"/>
</dbReference>
<evidence type="ECO:0000313" key="9">
    <source>
        <dbReference type="Proteomes" id="UP000198569"/>
    </source>
</evidence>
<evidence type="ECO:0000256" key="1">
    <source>
        <dbReference type="ARBA" id="ARBA00000085"/>
    </source>
</evidence>
<dbReference type="InterPro" id="IPR003594">
    <property type="entry name" value="HATPase_dom"/>
</dbReference>
<dbReference type="GO" id="GO:0000160">
    <property type="term" value="P:phosphorelay signal transduction system"/>
    <property type="evidence" value="ECO:0007669"/>
    <property type="project" value="UniProtKB-KW"/>
</dbReference>
<dbReference type="OrthoDB" id="9789181at2"/>
<dbReference type="GO" id="GO:0004673">
    <property type="term" value="F:protein histidine kinase activity"/>
    <property type="evidence" value="ECO:0007669"/>
    <property type="project" value="UniProtKB-EC"/>
</dbReference>
<evidence type="ECO:0000256" key="4">
    <source>
        <dbReference type="ARBA" id="ARBA00023012"/>
    </source>
</evidence>
<evidence type="ECO:0000256" key="3">
    <source>
        <dbReference type="ARBA" id="ARBA00022553"/>
    </source>
</evidence>
<keyword evidence="4" id="KW-0902">Two-component regulatory system</keyword>
<dbReference type="InterPro" id="IPR036890">
    <property type="entry name" value="HATPase_C_sf"/>
</dbReference>
<dbReference type="SUPFAM" id="SSF52172">
    <property type="entry name" value="CheY-like"/>
    <property type="match status" value="1"/>
</dbReference>
<name>A0A1H2ULS6_9FLAO</name>
<dbReference type="SMART" id="SM00448">
    <property type="entry name" value="REC"/>
    <property type="match status" value="1"/>
</dbReference>
<dbReference type="Pfam" id="PF02518">
    <property type="entry name" value="HATPase_c"/>
    <property type="match status" value="1"/>
</dbReference>
<dbReference type="STRING" id="229203.SAMN05444338_103193"/>
<evidence type="ECO:0000313" key="8">
    <source>
        <dbReference type="EMBL" id="SDW56529.1"/>
    </source>
</evidence>
<dbReference type="EMBL" id="FNMV01000003">
    <property type="protein sequence ID" value="SDW56529.1"/>
    <property type="molecule type" value="Genomic_DNA"/>
</dbReference>
<dbReference type="InterPro" id="IPR005467">
    <property type="entry name" value="His_kinase_dom"/>
</dbReference>
<proteinExistence type="predicted"/>
<evidence type="ECO:0000256" key="5">
    <source>
        <dbReference type="PROSITE-ProRule" id="PRU00169"/>
    </source>
</evidence>
<dbReference type="Gene3D" id="3.30.565.10">
    <property type="entry name" value="Histidine kinase-like ATPase, C-terminal domain"/>
    <property type="match status" value="1"/>
</dbReference>
<sequence>MSHEIRTPLNSIFNVFEQTEISTSNSYGGTGMGLTIIKQLIEAQGGSINVKSKIGEGSTFRFTLLFGKTNIEVEQSIEIPKLDSKIKNRSVLVAGDIPLNQLLIKIILNDFGFEHEVVENGKIAIEKLQTNTHDIILMDLQMPEMNGFEAAEYIRKTLKSKIQFSALTADVTTVDISKCKEFAMDDYISKPIDENLIYIKIMELVKK</sequence>
<dbReference type="PROSITE" id="PS50110">
    <property type="entry name" value="RESPONSE_REGULATORY"/>
    <property type="match status" value="1"/>
</dbReference>
<evidence type="ECO:0000259" key="7">
    <source>
        <dbReference type="PROSITE" id="PS50110"/>
    </source>
</evidence>
<dbReference type="Pfam" id="PF00072">
    <property type="entry name" value="Response_reg"/>
    <property type="match status" value="1"/>
</dbReference>
<dbReference type="InterPro" id="IPR001789">
    <property type="entry name" value="Sig_transdc_resp-reg_receiver"/>
</dbReference>
<feature type="modified residue" description="4-aspartylphosphate" evidence="5">
    <location>
        <position position="139"/>
    </location>
</feature>
<dbReference type="PROSITE" id="PS50109">
    <property type="entry name" value="HIS_KIN"/>
    <property type="match status" value="1"/>
</dbReference>
<accession>A0A1H2ULS6</accession>
<dbReference type="InterPro" id="IPR004358">
    <property type="entry name" value="Sig_transdc_His_kin-like_C"/>
</dbReference>